<dbReference type="EMBL" id="QCYK01000003">
    <property type="protein sequence ID" value="PUZ23069.1"/>
    <property type="molecule type" value="Genomic_DNA"/>
</dbReference>
<keyword evidence="3" id="KW-1185">Reference proteome</keyword>
<evidence type="ECO:0000313" key="2">
    <source>
        <dbReference type="EMBL" id="PUZ23069.1"/>
    </source>
</evidence>
<evidence type="ECO:0000256" key="1">
    <source>
        <dbReference type="SAM" id="Phobius"/>
    </source>
</evidence>
<feature type="transmembrane region" description="Helical" evidence="1">
    <location>
        <begin position="41"/>
        <end position="60"/>
    </location>
</feature>
<keyword evidence="1" id="KW-1133">Transmembrane helix</keyword>
<keyword evidence="1" id="KW-0472">Membrane</keyword>
<dbReference type="InterPro" id="IPR029062">
    <property type="entry name" value="Class_I_gatase-like"/>
</dbReference>
<accession>A0A2T7BD99</accession>
<protein>
    <submittedName>
        <fullName evidence="2">Uncharacterized protein</fullName>
    </submittedName>
</protein>
<evidence type="ECO:0000313" key="3">
    <source>
        <dbReference type="Proteomes" id="UP000244450"/>
    </source>
</evidence>
<organism evidence="2 3">
    <name type="scientific">Chitinophaga parva</name>
    <dbReference type="NCBI Taxonomy" id="2169414"/>
    <lineage>
        <taxon>Bacteria</taxon>
        <taxon>Pseudomonadati</taxon>
        <taxon>Bacteroidota</taxon>
        <taxon>Chitinophagia</taxon>
        <taxon>Chitinophagales</taxon>
        <taxon>Chitinophagaceae</taxon>
        <taxon>Chitinophaga</taxon>
    </lineage>
</organism>
<dbReference type="AlphaFoldDB" id="A0A2T7BD99"/>
<dbReference type="SUPFAM" id="SSF52317">
    <property type="entry name" value="Class I glutamine amidotransferase-like"/>
    <property type="match status" value="1"/>
</dbReference>
<feature type="transmembrane region" description="Helical" evidence="1">
    <location>
        <begin position="12"/>
        <end position="29"/>
    </location>
</feature>
<reference evidence="2 3" key="1">
    <citation type="submission" date="2018-04" db="EMBL/GenBank/DDBJ databases">
        <title>Chitinophaga fuyangensis sp. nov., isolated from soil in a chemical factory.</title>
        <authorList>
            <person name="Chen K."/>
        </authorList>
    </citation>
    <scope>NUCLEOTIDE SEQUENCE [LARGE SCALE GENOMIC DNA]</scope>
    <source>
        <strain evidence="2 3">LY-1</strain>
    </source>
</reference>
<dbReference type="Proteomes" id="UP000244450">
    <property type="component" value="Unassembled WGS sequence"/>
</dbReference>
<gene>
    <name evidence="2" type="ORF">DCC81_21945</name>
</gene>
<name>A0A2T7BD99_9BACT</name>
<sequence length="567" mass="62435">MIAPGMDTGQIMVVAATGLVTVTLVVLEWRRARKARLGWRLLATLVALASLLALALPLRIPATDTLQADKVLVLTEGFDADTVRALYQPHTPVYATDSVSWVRGRRWQAQWMPFPGNWPQPGRTVHVTGSGLESWQRGHIRYVFHPAPVRDGITHLHWNQQMPGGAALRVQGQFQSRRPLKVLLYGLNAPLDSATASPFTLTTRPKHRGGAVYRLITLQGKDTLSNDPLPVFVTAADTLNVLLLAAVPDAENRFLKDWLGSHGSKVAVRTVISRGKADQAFMNQDKKEAGNAGNFAPYDLVVADAAALQSLPMATLNGLRRQVEEGMGLLVKTDSGQGSTGFYNSGIVLQTLPPGESIRLPQAVPLKDEQAVYMKPGAAQQPLISDEKGRVFCAVTPYGRGNILHTTLHNTYTWQLASHPDDYDRLWAMLLHTIAREKPVSMEWRTGTAFPLQDAPVLLQAYSTEMPVDASFSFARNSDIPFLWACMQWPRRSGWQYGPQGQVWYVYGRGDWATLRARERTTATAALAGSGDTASIAQTPEGRPVPPLWPFLAFLLAAGFLWVERKL</sequence>
<keyword evidence="1" id="KW-0812">Transmembrane</keyword>
<proteinExistence type="predicted"/>
<comment type="caution">
    <text evidence="2">The sequence shown here is derived from an EMBL/GenBank/DDBJ whole genome shotgun (WGS) entry which is preliminary data.</text>
</comment>